<evidence type="ECO:0000313" key="1">
    <source>
        <dbReference type="EMBL" id="AXC34482.1"/>
    </source>
</evidence>
<protein>
    <submittedName>
        <fullName evidence="1">Uncharacterized protein</fullName>
    </submittedName>
</protein>
<name>A0A384ZS43_9CAUD</name>
<reference evidence="1 2" key="1">
    <citation type="submission" date="2018-05" db="EMBL/GenBank/DDBJ databases">
        <title>The genome of Vibrio coralliilyticus phage YC.</title>
        <authorList>
            <person name="Benler S."/>
        </authorList>
    </citation>
    <scope>NUCLEOTIDE SEQUENCE [LARGE SCALE GENOMIC DNA]</scope>
</reference>
<evidence type="ECO:0000313" key="2">
    <source>
        <dbReference type="Proteomes" id="UP000260311"/>
    </source>
</evidence>
<dbReference type="GeneID" id="55608560"/>
<dbReference type="RefSeq" id="YP_009838328.1">
    <property type="nucleotide sequence ID" value="NC_048709.1"/>
</dbReference>
<sequence length="172" mass="18717">MKINKSIFSALLLTSISFASVASIDYPSHGNGVFSTDNRFLSDPNVHLESGNASHTVSDFTAISPELGSLAKGVSLSQQGYQYLTNEVNKLKNTSVDTSKLTSKSDFDTFVTNTNQSLDANTDKIKEVVKSVDTNSTWITNNRGMINDNKAAIDQNRLDINYVTGVAERSRA</sequence>
<proteinExistence type="predicted"/>
<keyword evidence="2" id="KW-1185">Reference proteome</keyword>
<dbReference type="Proteomes" id="UP000260311">
    <property type="component" value="Segment"/>
</dbReference>
<dbReference type="KEGG" id="vg:55608560"/>
<dbReference type="EMBL" id="MH375644">
    <property type="protein sequence ID" value="AXC34482.1"/>
    <property type="molecule type" value="Genomic_DNA"/>
</dbReference>
<accession>A0A384ZS43</accession>
<organism evidence="1 2">
    <name type="scientific">Vibrio phage YC</name>
    <dbReference type="NCBI Taxonomy" id="2267403"/>
    <lineage>
        <taxon>Viruses</taxon>
        <taxon>Duplodnaviria</taxon>
        <taxon>Heunggongvirae</taxon>
        <taxon>Uroviricota</taxon>
        <taxon>Caudoviricetes</taxon>
        <taxon>Pantevenvirales</taxon>
        <taxon>Ackermannviridae</taxon>
        <taxon>Campanilevirus</taxon>
        <taxon>Campanilevirus YC</taxon>
    </lineage>
</organism>